<dbReference type="SMART" id="SM00116">
    <property type="entry name" value="CBS"/>
    <property type="match status" value="2"/>
</dbReference>
<dbReference type="AlphaFoldDB" id="A0A926D790"/>
<gene>
    <name evidence="4" type="ORF">IAG03_01300</name>
</gene>
<feature type="domain" description="CBS" evidence="3">
    <location>
        <begin position="10"/>
        <end position="66"/>
    </location>
</feature>
<feature type="domain" description="CBS" evidence="3">
    <location>
        <begin position="75"/>
        <end position="130"/>
    </location>
</feature>
<protein>
    <submittedName>
        <fullName evidence="4">CBS domain-containing protein</fullName>
    </submittedName>
</protein>
<reference evidence="4" key="1">
    <citation type="submission" date="2020-08" db="EMBL/GenBank/DDBJ databases">
        <title>Genome public.</title>
        <authorList>
            <person name="Liu C."/>
            <person name="Sun Q."/>
        </authorList>
    </citation>
    <scope>NUCLEOTIDE SEQUENCE</scope>
    <source>
        <strain evidence="4">NSJ-40</strain>
    </source>
</reference>
<dbReference type="SUPFAM" id="SSF54631">
    <property type="entry name" value="CBS-domain pair"/>
    <property type="match status" value="1"/>
</dbReference>
<dbReference type="Gene3D" id="3.10.580.10">
    <property type="entry name" value="CBS-domain"/>
    <property type="match status" value="1"/>
</dbReference>
<dbReference type="Proteomes" id="UP000651482">
    <property type="component" value="Unassembled WGS sequence"/>
</dbReference>
<dbReference type="InterPro" id="IPR000644">
    <property type="entry name" value="CBS_dom"/>
</dbReference>
<dbReference type="InterPro" id="IPR046342">
    <property type="entry name" value="CBS_dom_sf"/>
</dbReference>
<proteinExistence type="predicted"/>
<evidence type="ECO:0000313" key="5">
    <source>
        <dbReference type="Proteomes" id="UP000651482"/>
    </source>
</evidence>
<dbReference type="PROSITE" id="PS51371">
    <property type="entry name" value="CBS"/>
    <property type="match status" value="2"/>
</dbReference>
<dbReference type="EMBL" id="JACRSN010000001">
    <property type="protein sequence ID" value="MBC8532659.1"/>
    <property type="molecule type" value="Genomic_DNA"/>
</dbReference>
<keyword evidence="5" id="KW-1185">Reference proteome</keyword>
<evidence type="ECO:0000256" key="2">
    <source>
        <dbReference type="PROSITE-ProRule" id="PRU00703"/>
    </source>
</evidence>
<keyword evidence="1 2" id="KW-0129">CBS domain</keyword>
<dbReference type="RefSeq" id="WP_249317869.1">
    <property type="nucleotide sequence ID" value="NZ_JACRSN010000001.1"/>
</dbReference>
<comment type="caution">
    <text evidence="4">The sequence shown here is derived from an EMBL/GenBank/DDBJ whole genome shotgun (WGS) entry which is preliminary data.</text>
</comment>
<sequence length="165" mass="18098">MKKVKASDLMSKDLVSILPGSTVSEAAELMRKSNVGVLPVVSAGVLKGMVTDRDMILRCIAGGEDPRSTKAQDVMTTNIAYLSPEHSVQDVLHLMAAEQVHRVPVVEDGILQGLISMSDIARYCAENGGEDAMAKTVEEISETPRWQVYGDQKLREKREREARKS</sequence>
<name>A0A926D790_9FIRM</name>
<dbReference type="InterPro" id="IPR051257">
    <property type="entry name" value="Diverse_CBS-Domain"/>
</dbReference>
<dbReference type="Pfam" id="PF00571">
    <property type="entry name" value="CBS"/>
    <property type="match status" value="2"/>
</dbReference>
<evidence type="ECO:0000313" key="4">
    <source>
        <dbReference type="EMBL" id="MBC8532659.1"/>
    </source>
</evidence>
<accession>A0A926D790</accession>
<evidence type="ECO:0000259" key="3">
    <source>
        <dbReference type="PROSITE" id="PS51371"/>
    </source>
</evidence>
<dbReference type="CDD" id="cd04622">
    <property type="entry name" value="CBS_pair_HRP1_like"/>
    <property type="match status" value="1"/>
</dbReference>
<evidence type="ECO:0000256" key="1">
    <source>
        <dbReference type="ARBA" id="ARBA00023122"/>
    </source>
</evidence>
<dbReference type="PANTHER" id="PTHR43080">
    <property type="entry name" value="CBS DOMAIN-CONTAINING PROTEIN CBSX3, MITOCHONDRIAL"/>
    <property type="match status" value="1"/>
</dbReference>
<dbReference type="PANTHER" id="PTHR43080:SF2">
    <property type="entry name" value="CBS DOMAIN-CONTAINING PROTEIN"/>
    <property type="match status" value="1"/>
</dbReference>
<organism evidence="4 5">
    <name type="scientific">Yeguia hominis</name>
    <dbReference type="NCBI Taxonomy" id="2763662"/>
    <lineage>
        <taxon>Bacteria</taxon>
        <taxon>Bacillati</taxon>
        <taxon>Bacillota</taxon>
        <taxon>Clostridia</taxon>
        <taxon>Eubacteriales</taxon>
        <taxon>Yeguiaceae</taxon>
        <taxon>Yeguia</taxon>
    </lineage>
</organism>